<name>A0A0K0E1Z2_STRER</name>
<dbReference type="AlphaFoldDB" id="A0A0K0E1Z2"/>
<dbReference type="Proteomes" id="UP000035681">
    <property type="component" value="Unplaced"/>
</dbReference>
<proteinExistence type="predicted"/>
<reference evidence="2" key="1">
    <citation type="submission" date="2015-08" db="UniProtKB">
        <authorList>
            <consortium name="WormBaseParasite"/>
        </authorList>
    </citation>
    <scope>IDENTIFICATION</scope>
</reference>
<evidence type="ECO:0000313" key="1">
    <source>
        <dbReference type="Proteomes" id="UP000035681"/>
    </source>
</evidence>
<evidence type="ECO:0000313" key="2">
    <source>
        <dbReference type="WBParaSite" id="SSTP_0000351100.1"/>
    </source>
</evidence>
<dbReference type="STRING" id="6248.A0A0K0E1Z2"/>
<keyword evidence="1" id="KW-1185">Reference proteome</keyword>
<dbReference type="WBParaSite" id="SSTP_0000351100.1">
    <property type="protein sequence ID" value="SSTP_0000351100.1"/>
    <property type="gene ID" value="SSTP_0000351100"/>
</dbReference>
<sequence>MIDSFMLYMRKSILKTISSDKFRFTFDNRRVHFRGNIKDIRIFEVEELDEELPVNRKGKRKIDENDISTEYDDWDLEDTKGVEMSELYIDDVYVLNHPCISVVIKRFSIPRKLLVKVLSFTFQKNIESPSHSLSIKLVSTIAKRLKKDKNKAFNEVERLLCITLKHHILTFFKTKNNAKLLHSIEDKILEILQCPLKFSIRILLVTLLIFVSGHPFTESFYRVKLDSLARQLEYNVIMLHYISEEENVISESISPAEEYELRFMIINFLEYFCQDTPYFEDLSWTEYSSNAFLVCLDDTVKKLAKLVNRFIKAYPYQTNYIETKTIKLTFIVNHMIPHLSCLYDCGFFEGKMINGVAYSVLANIARTMVAIFNNEENKKKLTKKTFCYILKGCFLSLSTIGIFICKTAFQYSYFKRFLIQLESWVAIITALYKLEHEIIEDEAKKKKIIEDKVNENKTVDNDTKENENIKCRNIEKQTNEKEFIENKTKESETVEYRTFENQRKKSENIIINDSEDQALESEIIATEKNETLEYKSFENQTKVQDIIEAEDVDNKTKENVAMEVETAEDQSNEHVNMEIETLEDQINQNKTLEGKTIGTEDVKIPTVKDKFIEEVEGDKNEIIKCRINAPEPISEKDIDLYRKELQFYWDLSVGVYRRYIEKITKGGVLYI</sequence>
<dbReference type="WBParaSite" id="TCONS_00017107.p1">
    <property type="protein sequence ID" value="TCONS_00017107.p1"/>
    <property type="gene ID" value="XLOC_011258"/>
</dbReference>
<protein>
    <submittedName>
        <fullName evidence="2">DUF3437 domain-containing protein</fullName>
    </submittedName>
</protein>
<accession>A0A0K0E1Z2</accession>
<organism evidence="2">
    <name type="scientific">Strongyloides stercoralis</name>
    <name type="common">Threadworm</name>
    <dbReference type="NCBI Taxonomy" id="6248"/>
    <lineage>
        <taxon>Eukaryota</taxon>
        <taxon>Metazoa</taxon>
        <taxon>Ecdysozoa</taxon>
        <taxon>Nematoda</taxon>
        <taxon>Chromadorea</taxon>
        <taxon>Rhabditida</taxon>
        <taxon>Tylenchina</taxon>
        <taxon>Panagrolaimomorpha</taxon>
        <taxon>Strongyloidoidea</taxon>
        <taxon>Strongyloididae</taxon>
        <taxon>Strongyloides</taxon>
    </lineage>
</organism>